<sequence>MYQQRRNSQSNSPQQQSANPFSFGPTTFPIARAHRAREHNTRNIERAEEFEVAQVVANMGIRRGNRRGSIIDTNFASCMQVEILTDCLNDIKQVFEDSLINAERENKINPAQKEEIRNIVGTDIAFSAYLTKLRRYGNCEEFVNVVFTHIMQKTIGKPVYKVKMVGNDEQENEFDHEFVITTSSEVGKVSNTEEFDPQGAVVIDSWHNNKVQSLGQFYAGDNPYGMVVGPNNISIMDSAISNGSGLYMTSQQEDNENRVRAYINDAVSHVWERWADIYEEELAQVRNGGIESIDGIFDFPRDNEVHDKRNDASFIDPRMLLLQPEE</sequence>
<name>A0AB37UIM6_9CYAN</name>
<dbReference type="EMBL" id="RSCK01000029">
    <property type="protein sequence ID" value="RUT11226.1"/>
    <property type="molecule type" value="Genomic_DNA"/>
</dbReference>
<dbReference type="AlphaFoldDB" id="A0AB37UIM6"/>
<dbReference type="RefSeq" id="WP_106166304.1">
    <property type="nucleotide sequence ID" value="NZ_JAVKZF010000004.1"/>
</dbReference>
<evidence type="ECO:0000313" key="2">
    <source>
        <dbReference type="EMBL" id="RUT11226.1"/>
    </source>
</evidence>
<evidence type="ECO:0000313" key="3">
    <source>
        <dbReference type="Proteomes" id="UP000282574"/>
    </source>
</evidence>
<organism evidence="2 3">
    <name type="scientific">Chroococcidiopsis cubana SAG 39.79</name>
    <dbReference type="NCBI Taxonomy" id="388085"/>
    <lineage>
        <taxon>Bacteria</taxon>
        <taxon>Bacillati</taxon>
        <taxon>Cyanobacteriota</taxon>
        <taxon>Cyanophyceae</taxon>
        <taxon>Chroococcidiopsidales</taxon>
        <taxon>Chroococcidiopsidaceae</taxon>
        <taxon>Chroococcidiopsis</taxon>
    </lineage>
</organism>
<keyword evidence="3" id="KW-1185">Reference proteome</keyword>
<accession>A0AB37UIM6</accession>
<proteinExistence type="predicted"/>
<evidence type="ECO:0000256" key="1">
    <source>
        <dbReference type="SAM" id="MobiDB-lite"/>
    </source>
</evidence>
<dbReference type="Proteomes" id="UP000282574">
    <property type="component" value="Unassembled WGS sequence"/>
</dbReference>
<protein>
    <submittedName>
        <fullName evidence="2">Uncharacterized protein</fullName>
    </submittedName>
</protein>
<comment type="caution">
    <text evidence="2">The sequence shown here is derived from an EMBL/GenBank/DDBJ whole genome shotgun (WGS) entry which is preliminary data.</text>
</comment>
<feature type="compositionally biased region" description="Low complexity" evidence="1">
    <location>
        <begin position="1"/>
        <end position="23"/>
    </location>
</feature>
<reference evidence="2 3" key="1">
    <citation type="journal article" date="2019" name="Genome Biol. Evol.">
        <title>Day and night: Metabolic profiles and evolutionary relationships of six axenic non-marine cyanobacteria.</title>
        <authorList>
            <person name="Will S.E."/>
            <person name="Henke P."/>
            <person name="Boedeker C."/>
            <person name="Huang S."/>
            <person name="Brinkmann H."/>
            <person name="Rohde M."/>
            <person name="Jarek M."/>
            <person name="Friedl T."/>
            <person name="Seufert S."/>
            <person name="Schumacher M."/>
            <person name="Overmann J."/>
            <person name="Neumann-Schaal M."/>
            <person name="Petersen J."/>
        </authorList>
    </citation>
    <scope>NUCLEOTIDE SEQUENCE [LARGE SCALE GENOMIC DNA]</scope>
    <source>
        <strain evidence="2 3">SAG 39.79</strain>
    </source>
</reference>
<gene>
    <name evidence="2" type="ORF">DSM107010_34950</name>
</gene>
<feature type="region of interest" description="Disordered" evidence="1">
    <location>
        <begin position="1"/>
        <end position="27"/>
    </location>
</feature>